<feature type="compositionally biased region" description="Basic and acidic residues" evidence="1">
    <location>
        <begin position="155"/>
        <end position="165"/>
    </location>
</feature>
<feature type="compositionally biased region" description="Polar residues" evidence="1">
    <location>
        <begin position="80"/>
        <end position="91"/>
    </location>
</feature>
<dbReference type="AlphaFoldDB" id="A0A5C3ESR1"/>
<evidence type="ECO:0000313" key="3">
    <source>
        <dbReference type="Proteomes" id="UP000323386"/>
    </source>
</evidence>
<feature type="region of interest" description="Disordered" evidence="1">
    <location>
        <begin position="77"/>
        <end position="100"/>
    </location>
</feature>
<gene>
    <name evidence="2" type="ORF">PSFLO_00361</name>
</gene>
<protein>
    <submittedName>
        <fullName evidence="2">Uncharacterized protein</fullName>
    </submittedName>
</protein>
<evidence type="ECO:0000313" key="2">
    <source>
        <dbReference type="EMBL" id="SPO34890.1"/>
    </source>
</evidence>
<feature type="region of interest" description="Disordered" evidence="1">
    <location>
        <begin position="131"/>
        <end position="165"/>
    </location>
</feature>
<sequence length="165" mass="18390">MERTPGYRTITASICSEVKRRQARLNQPTMRCCELSADGLTRRPTHFISCRPPVDLLDVRVVPARCSELRPPWHRAKALRSNQEAEVTPSQDGPARGDKVGVQQAPHLWCAEDSPCCLVLSAELSICMYPQRPEGVRPPGESSRLDATAGRRARERGDTHKVHQG</sequence>
<dbReference type="EMBL" id="OOIP01000001">
    <property type="protein sequence ID" value="SPO34890.1"/>
    <property type="molecule type" value="Genomic_DNA"/>
</dbReference>
<keyword evidence="3" id="KW-1185">Reference proteome</keyword>
<accession>A0A5C3ESR1</accession>
<dbReference type="Proteomes" id="UP000323386">
    <property type="component" value="Unassembled WGS sequence"/>
</dbReference>
<reference evidence="2 3" key="1">
    <citation type="submission" date="2018-03" db="EMBL/GenBank/DDBJ databases">
        <authorList>
            <person name="Guldener U."/>
        </authorList>
    </citation>
    <scope>NUCLEOTIDE SEQUENCE [LARGE SCALE GENOMIC DNA]</scope>
    <source>
        <strain evidence="2 3">DAOM196992</strain>
    </source>
</reference>
<organism evidence="2 3">
    <name type="scientific">Pseudozyma flocculosa</name>
    <dbReference type="NCBI Taxonomy" id="84751"/>
    <lineage>
        <taxon>Eukaryota</taxon>
        <taxon>Fungi</taxon>
        <taxon>Dikarya</taxon>
        <taxon>Basidiomycota</taxon>
        <taxon>Ustilaginomycotina</taxon>
        <taxon>Ustilaginomycetes</taxon>
        <taxon>Ustilaginales</taxon>
        <taxon>Ustilaginaceae</taxon>
        <taxon>Pseudozyma</taxon>
    </lineage>
</organism>
<evidence type="ECO:0000256" key="1">
    <source>
        <dbReference type="SAM" id="MobiDB-lite"/>
    </source>
</evidence>
<proteinExistence type="predicted"/>
<name>A0A5C3ESR1_9BASI</name>